<name>A0A9D4C7J8_DREPO</name>
<evidence type="ECO:0000313" key="3">
    <source>
        <dbReference type="Proteomes" id="UP000828390"/>
    </source>
</evidence>
<keyword evidence="3" id="KW-1185">Reference proteome</keyword>
<reference evidence="2" key="1">
    <citation type="journal article" date="2019" name="bioRxiv">
        <title>The Genome of the Zebra Mussel, Dreissena polymorpha: A Resource for Invasive Species Research.</title>
        <authorList>
            <person name="McCartney M.A."/>
            <person name="Auch B."/>
            <person name="Kono T."/>
            <person name="Mallez S."/>
            <person name="Zhang Y."/>
            <person name="Obille A."/>
            <person name="Becker A."/>
            <person name="Abrahante J.E."/>
            <person name="Garbe J."/>
            <person name="Badalamenti J.P."/>
            <person name="Herman A."/>
            <person name="Mangelson H."/>
            <person name="Liachko I."/>
            <person name="Sullivan S."/>
            <person name="Sone E.D."/>
            <person name="Koren S."/>
            <person name="Silverstein K.A.T."/>
            <person name="Beckman K.B."/>
            <person name="Gohl D.M."/>
        </authorList>
    </citation>
    <scope>NUCLEOTIDE SEQUENCE</scope>
    <source>
        <strain evidence="2">Duluth1</strain>
        <tissue evidence="2">Whole animal</tissue>
    </source>
</reference>
<feature type="region of interest" description="Disordered" evidence="1">
    <location>
        <begin position="1"/>
        <end position="24"/>
    </location>
</feature>
<feature type="compositionally biased region" description="Low complexity" evidence="1">
    <location>
        <begin position="72"/>
        <end position="92"/>
    </location>
</feature>
<protein>
    <submittedName>
        <fullName evidence="2">Uncharacterized protein</fullName>
    </submittedName>
</protein>
<dbReference type="EMBL" id="JAIWYP010000013">
    <property type="protein sequence ID" value="KAH3718916.1"/>
    <property type="molecule type" value="Genomic_DNA"/>
</dbReference>
<evidence type="ECO:0000256" key="1">
    <source>
        <dbReference type="SAM" id="MobiDB-lite"/>
    </source>
</evidence>
<reference evidence="2" key="2">
    <citation type="submission" date="2020-11" db="EMBL/GenBank/DDBJ databases">
        <authorList>
            <person name="McCartney M.A."/>
            <person name="Auch B."/>
            <person name="Kono T."/>
            <person name="Mallez S."/>
            <person name="Becker A."/>
            <person name="Gohl D.M."/>
            <person name="Silverstein K.A.T."/>
            <person name="Koren S."/>
            <person name="Bechman K.B."/>
            <person name="Herman A."/>
            <person name="Abrahante J.E."/>
            <person name="Garbe J."/>
        </authorList>
    </citation>
    <scope>NUCLEOTIDE SEQUENCE</scope>
    <source>
        <strain evidence="2">Duluth1</strain>
        <tissue evidence="2">Whole animal</tissue>
    </source>
</reference>
<dbReference type="AlphaFoldDB" id="A0A9D4C7J8"/>
<sequence length="99" mass="10122">MATAPVGPPGASVQDNPSPPLIPSSSPLTSCFKASLNNTGLLEYLSMLSFYKLFSTTAMSLLIDPHSCLSSLLSSSAGGGSSISDTLSYSSSYGNTNSH</sequence>
<evidence type="ECO:0000313" key="2">
    <source>
        <dbReference type="EMBL" id="KAH3718916.1"/>
    </source>
</evidence>
<dbReference type="Proteomes" id="UP000828390">
    <property type="component" value="Unassembled WGS sequence"/>
</dbReference>
<feature type="region of interest" description="Disordered" evidence="1">
    <location>
        <begin position="72"/>
        <end position="99"/>
    </location>
</feature>
<proteinExistence type="predicted"/>
<gene>
    <name evidence="2" type="ORF">DPMN_061742</name>
</gene>
<organism evidence="2 3">
    <name type="scientific">Dreissena polymorpha</name>
    <name type="common">Zebra mussel</name>
    <name type="synonym">Mytilus polymorpha</name>
    <dbReference type="NCBI Taxonomy" id="45954"/>
    <lineage>
        <taxon>Eukaryota</taxon>
        <taxon>Metazoa</taxon>
        <taxon>Spiralia</taxon>
        <taxon>Lophotrochozoa</taxon>
        <taxon>Mollusca</taxon>
        <taxon>Bivalvia</taxon>
        <taxon>Autobranchia</taxon>
        <taxon>Heteroconchia</taxon>
        <taxon>Euheterodonta</taxon>
        <taxon>Imparidentia</taxon>
        <taxon>Neoheterodontei</taxon>
        <taxon>Myida</taxon>
        <taxon>Dreissenoidea</taxon>
        <taxon>Dreissenidae</taxon>
        <taxon>Dreissena</taxon>
    </lineage>
</organism>
<accession>A0A9D4C7J8</accession>
<comment type="caution">
    <text evidence="2">The sequence shown here is derived from an EMBL/GenBank/DDBJ whole genome shotgun (WGS) entry which is preliminary data.</text>
</comment>